<evidence type="ECO:0000313" key="2">
    <source>
        <dbReference type="Proteomes" id="UP000483004"/>
    </source>
</evidence>
<name>A0A6L3VFU7_9ACTN</name>
<proteinExistence type="predicted"/>
<dbReference type="EMBL" id="WBMR01000214">
    <property type="protein sequence ID" value="KAB2364904.1"/>
    <property type="molecule type" value="Genomic_DNA"/>
</dbReference>
<organism evidence="1 2">
    <name type="scientific">Actinomadura montaniterrae</name>
    <dbReference type="NCBI Taxonomy" id="1803903"/>
    <lineage>
        <taxon>Bacteria</taxon>
        <taxon>Bacillati</taxon>
        <taxon>Actinomycetota</taxon>
        <taxon>Actinomycetes</taxon>
        <taxon>Streptosporangiales</taxon>
        <taxon>Thermomonosporaceae</taxon>
        <taxon>Actinomadura</taxon>
    </lineage>
</organism>
<keyword evidence="2" id="KW-1185">Reference proteome</keyword>
<comment type="caution">
    <text evidence="1">The sequence shown here is derived from an EMBL/GenBank/DDBJ whole genome shotgun (WGS) entry which is preliminary data.</text>
</comment>
<protein>
    <submittedName>
        <fullName evidence="1">Uncharacterized protein</fullName>
    </submittedName>
</protein>
<sequence>MTGEALQDFRAGDVLRISCPFTDATVSAVHAYSVSLRWPWWQVDPDSDFIHWNGDVALPRASSMDREREFFTSIPDTDALAAGDRCEVGIPPTIVHVMSVERFDPPLETGRLPRPHRHVVILHYGESENPDAEFQGYSIDPDDDQPIAIDLVFRPYAFLCPDDELADAAGRAWRFIAPWDWRPFDGGAGTPVWPLTLLYRDGAEPTSTSLNAVTKATSTGSHAEQLARWRRLTGARPPERIHPAST</sequence>
<dbReference type="Proteomes" id="UP000483004">
    <property type="component" value="Unassembled WGS sequence"/>
</dbReference>
<reference evidence="1 2" key="1">
    <citation type="submission" date="2019-09" db="EMBL/GenBank/DDBJ databases">
        <title>Actinomadura physcomitrii sp. nov., a novel actinomycete isolated from moss [Physcomitrium sphaericum (Ludw) Fuernr].</title>
        <authorList>
            <person name="Liu C."/>
            <person name="Zhuang X."/>
        </authorList>
    </citation>
    <scope>NUCLEOTIDE SEQUENCE [LARGE SCALE GENOMIC DNA]</scope>
    <source>
        <strain evidence="1 2">CYP1-1B</strain>
    </source>
</reference>
<dbReference type="AlphaFoldDB" id="A0A6L3VFU7"/>
<dbReference type="OrthoDB" id="4544554at2"/>
<dbReference type="RefSeq" id="WP_151545710.1">
    <property type="nucleotide sequence ID" value="NZ_WBMR01000214.1"/>
</dbReference>
<gene>
    <name evidence="1" type="ORF">F9B16_41250</name>
</gene>
<evidence type="ECO:0000313" key="1">
    <source>
        <dbReference type="EMBL" id="KAB2364904.1"/>
    </source>
</evidence>
<accession>A0A6L3VFU7</accession>